<dbReference type="PANTHER" id="PTHR11695">
    <property type="entry name" value="ALCOHOL DEHYDROGENASE RELATED"/>
    <property type="match status" value="1"/>
</dbReference>
<dbReference type="RefSeq" id="WP_269359125.1">
    <property type="nucleotide sequence ID" value="NZ_JAPWHE010000007.1"/>
</dbReference>
<accession>A0ABT4M577</accession>
<dbReference type="Gene3D" id="3.90.180.10">
    <property type="entry name" value="Medium-chain alcohol dehydrogenases, catalytic domain"/>
    <property type="match status" value="1"/>
</dbReference>
<comment type="caution">
    <text evidence="3">The sequence shown here is derived from an EMBL/GenBank/DDBJ whole genome shotgun (WGS) entry which is preliminary data.</text>
</comment>
<dbReference type="InterPro" id="IPR011032">
    <property type="entry name" value="GroES-like_sf"/>
</dbReference>
<keyword evidence="4" id="KW-1185">Reference proteome</keyword>
<evidence type="ECO:0000313" key="3">
    <source>
        <dbReference type="EMBL" id="MCZ4330482.1"/>
    </source>
</evidence>
<reference evidence="3" key="1">
    <citation type="submission" date="2022-12" db="EMBL/GenBank/DDBJ databases">
        <title>Bacterial isolates from different developmental stages of Nematostella vectensis.</title>
        <authorList>
            <person name="Fraune S."/>
        </authorList>
    </citation>
    <scope>NUCLEOTIDE SEQUENCE</scope>
    <source>
        <strain evidence="3">G21619-S1</strain>
    </source>
</reference>
<evidence type="ECO:0000259" key="2">
    <source>
        <dbReference type="SMART" id="SM00829"/>
    </source>
</evidence>
<dbReference type="InterPro" id="IPR050700">
    <property type="entry name" value="YIM1/Zinc_Alcohol_DH_Fams"/>
</dbReference>
<dbReference type="PROSITE" id="PS01162">
    <property type="entry name" value="QOR_ZETA_CRYSTAL"/>
    <property type="match status" value="1"/>
</dbReference>
<name>A0ABT4M577_9BURK</name>
<organism evidence="3 4">
    <name type="scientific">Castellaniella denitrificans</name>
    <dbReference type="NCBI Taxonomy" id="56119"/>
    <lineage>
        <taxon>Bacteria</taxon>
        <taxon>Pseudomonadati</taxon>
        <taxon>Pseudomonadota</taxon>
        <taxon>Betaproteobacteria</taxon>
        <taxon>Burkholderiales</taxon>
        <taxon>Alcaligenaceae</taxon>
        <taxon>Castellaniella</taxon>
    </lineage>
</organism>
<protein>
    <submittedName>
        <fullName evidence="3">Zinc-dependent alcohol dehydrogenase family protein</fullName>
    </submittedName>
</protein>
<proteinExistence type="predicted"/>
<evidence type="ECO:0000313" key="4">
    <source>
        <dbReference type="Proteomes" id="UP001068379"/>
    </source>
</evidence>
<keyword evidence="1" id="KW-0560">Oxidoreductase</keyword>
<sequence length="339" mass="35146">MNHTMLAAIAESAQTPLALRHIPSPSPAKGRVLVKVHAAGVNPLDVKIAAGAAAHARQALPAVLGLDLAGTVVESGEAVNDFSPGDEVFGMAGGIGGAQGAMAEYIAVDARLLALKPRTSDMREAAALPLAFITAWEGLVDRANVRAGQRVLVHGGAGGVGHVAVQLAKAQGADVYATGSADSLDFIRSLGATAIDYQLESPDDYIERHTAGEGFDIVYDTVGGSTLDASFKAVKAYSGHVVSCLGWGRHSLAPLSFKGATYSGVFTLMPLLTGKGRGHHGAILRAAAALVDAGRLKIRVDRHPYQLHEVNEAFRQVEEGRGKGKTVISMPADRSAAPQ</sequence>
<dbReference type="Gene3D" id="3.40.50.720">
    <property type="entry name" value="NAD(P)-binding Rossmann-like Domain"/>
    <property type="match status" value="1"/>
</dbReference>
<dbReference type="EMBL" id="JAPWHE010000007">
    <property type="protein sequence ID" value="MCZ4330482.1"/>
    <property type="molecule type" value="Genomic_DNA"/>
</dbReference>
<dbReference type="InterPro" id="IPR036291">
    <property type="entry name" value="NAD(P)-bd_dom_sf"/>
</dbReference>
<feature type="domain" description="Enoyl reductase (ER)" evidence="2">
    <location>
        <begin position="14"/>
        <end position="328"/>
    </location>
</feature>
<dbReference type="Proteomes" id="UP001068379">
    <property type="component" value="Unassembled WGS sequence"/>
</dbReference>
<evidence type="ECO:0000256" key="1">
    <source>
        <dbReference type="ARBA" id="ARBA00023002"/>
    </source>
</evidence>
<dbReference type="SMART" id="SM00829">
    <property type="entry name" value="PKS_ER"/>
    <property type="match status" value="1"/>
</dbReference>
<dbReference type="SUPFAM" id="SSF51735">
    <property type="entry name" value="NAD(P)-binding Rossmann-fold domains"/>
    <property type="match status" value="1"/>
</dbReference>
<dbReference type="InterPro" id="IPR013154">
    <property type="entry name" value="ADH-like_N"/>
</dbReference>
<dbReference type="CDD" id="cd08272">
    <property type="entry name" value="MDR6"/>
    <property type="match status" value="1"/>
</dbReference>
<dbReference type="InterPro" id="IPR002364">
    <property type="entry name" value="Quin_OxRdtase/zeta-crystal_CS"/>
</dbReference>
<dbReference type="SUPFAM" id="SSF50129">
    <property type="entry name" value="GroES-like"/>
    <property type="match status" value="1"/>
</dbReference>
<dbReference type="Pfam" id="PF08240">
    <property type="entry name" value="ADH_N"/>
    <property type="match status" value="1"/>
</dbReference>
<dbReference type="InterPro" id="IPR020843">
    <property type="entry name" value="ER"/>
</dbReference>
<dbReference type="Pfam" id="PF13602">
    <property type="entry name" value="ADH_zinc_N_2"/>
    <property type="match status" value="1"/>
</dbReference>
<gene>
    <name evidence="3" type="ORF">O4H32_11015</name>
</gene>
<dbReference type="PANTHER" id="PTHR11695:SF294">
    <property type="entry name" value="RETICULON-4-INTERACTING PROTEIN 1, MITOCHONDRIAL"/>
    <property type="match status" value="1"/>
</dbReference>